<name>A0A4Y6UU16_SACBS</name>
<dbReference type="InterPro" id="IPR029068">
    <property type="entry name" value="Glyas_Bleomycin-R_OHBP_Dase"/>
</dbReference>
<dbReference type="GO" id="GO:0046872">
    <property type="term" value="F:metal ion binding"/>
    <property type="evidence" value="ECO:0007669"/>
    <property type="project" value="UniProtKB-KW"/>
</dbReference>
<evidence type="ECO:0000256" key="1">
    <source>
        <dbReference type="ARBA" id="ARBA00022723"/>
    </source>
</evidence>
<dbReference type="Proteomes" id="UP000316968">
    <property type="component" value="Chromosome"/>
</dbReference>
<dbReference type="InterPro" id="IPR037523">
    <property type="entry name" value="VOC_core"/>
</dbReference>
<keyword evidence="4" id="KW-1185">Reference proteome</keyword>
<dbReference type="RefSeq" id="WP_141447740.1">
    <property type="nucleotide sequence ID" value="NZ_CP041217.1"/>
</dbReference>
<evidence type="ECO:0000313" key="4">
    <source>
        <dbReference type="Proteomes" id="UP000316968"/>
    </source>
</evidence>
<dbReference type="Gene3D" id="3.10.180.10">
    <property type="entry name" value="2,3-Dihydroxybiphenyl 1,2-Dioxygenase, domain 1"/>
    <property type="match status" value="1"/>
</dbReference>
<sequence length="121" mass="13343">MNLTWNWLTLRVRDLEASIAFYNGVLGLPVDRRFESRGRLIAMLGTAEQPKIELIQGGDVNVRPGSGISVGFEVESLDAAMAELADRGIPIARGPVSPNPRLRFLYVLDPDGFEVQLAQHL</sequence>
<dbReference type="SUPFAM" id="SSF54593">
    <property type="entry name" value="Glyoxalase/Bleomycin resistance protein/Dihydroxybiphenyl dioxygenase"/>
    <property type="match status" value="1"/>
</dbReference>
<gene>
    <name evidence="3" type="ORF">FFV09_10220</name>
</gene>
<feature type="domain" description="VOC" evidence="2">
    <location>
        <begin position="4"/>
        <end position="120"/>
    </location>
</feature>
<dbReference type="GO" id="GO:0046491">
    <property type="term" value="P:L-methylmalonyl-CoA metabolic process"/>
    <property type="evidence" value="ECO:0007669"/>
    <property type="project" value="TreeGrafter"/>
</dbReference>
<proteinExistence type="predicted"/>
<reference evidence="3 4" key="1">
    <citation type="submission" date="2019-06" db="EMBL/GenBank/DDBJ databases">
        <title>Saccharibacillus brassicae sp. nov., an endophytic bacterium isolated from Chinese cabbage seeds (Brassica pekinensis).</title>
        <authorList>
            <person name="Jiang L."/>
            <person name="Lee J."/>
            <person name="Kim S.W."/>
        </authorList>
    </citation>
    <scope>NUCLEOTIDE SEQUENCE [LARGE SCALE GENOMIC DNA]</scope>
    <source>
        <strain evidence="4">KCTC 43072 / ATSA2</strain>
    </source>
</reference>
<organism evidence="3 4">
    <name type="scientific">Saccharibacillus brassicae</name>
    <dbReference type="NCBI Taxonomy" id="2583377"/>
    <lineage>
        <taxon>Bacteria</taxon>
        <taxon>Bacillati</taxon>
        <taxon>Bacillota</taxon>
        <taxon>Bacilli</taxon>
        <taxon>Bacillales</taxon>
        <taxon>Paenibacillaceae</taxon>
        <taxon>Saccharibacillus</taxon>
    </lineage>
</organism>
<keyword evidence="1" id="KW-0479">Metal-binding</keyword>
<dbReference type="PANTHER" id="PTHR43048:SF3">
    <property type="entry name" value="METHYLMALONYL-COA EPIMERASE, MITOCHONDRIAL"/>
    <property type="match status" value="1"/>
</dbReference>
<evidence type="ECO:0000313" key="3">
    <source>
        <dbReference type="EMBL" id="QDH21193.1"/>
    </source>
</evidence>
<protein>
    <submittedName>
        <fullName evidence="3">VOC family protein</fullName>
    </submittedName>
</protein>
<dbReference type="GO" id="GO:0004493">
    <property type="term" value="F:methylmalonyl-CoA epimerase activity"/>
    <property type="evidence" value="ECO:0007669"/>
    <property type="project" value="TreeGrafter"/>
</dbReference>
<dbReference type="EMBL" id="CP041217">
    <property type="protein sequence ID" value="QDH21193.1"/>
    <property type="molecule type" value="Genomic_DNA"/>
</dbReference>
<dbReference type="InterPro" id="IPR004360">
    <property type="entry name" value="Glyas_Fos-R_dOase_dom"/>
</dbReference>
<dbReference type="PROSITE" id="PS51819">
    <property type="entry name" value="VOC"/>
    <property type="match status" value="1"/>
</dbReference>
<dbReference type="OrthoDB" id="375220at2"/>
<dbReference type="InterPro" id="IPR051785">
    <property type="entry name" value="MMCE/EMCE_epimerase"/>
</dbReference>
<dbReference type="CDD" id="cd06587">
    <property type="entry name" value="VOC"/>
    <property type="match status" value="1"/>
</dbReference>
<evidence type="ECO:0000259" key="2">
    <source>
        <dbReference type="PROSITE" id="PS51819"/>
    </source>
</evidence>
<dbReference type="AlphaFoldDB" id="A0A4Y6UU16"/>
<dbReference type="Pfam" id="PF00903">
    <property type="entry name" value="Glyoxalase"/>
    <property type="match status" value="1"/>
</dbReference>
<accession>A0A4Y6UU16</accession>
<dbReference type="KEGG" id="saca:FFV09_10220"/>
<dbReference type="PANTHER" id="PTHR43048">
    <property type="entry name" value="METHYLMALONYL-COA EPIMERASE"/>
    <property type="match status" value="1"/>
</dbReference>